<gene>
    <name evidence="1" type="ORF">O6H91_23G036200</name>
</gene>
<dbReference type="Proteomes" id="UP001162992">
    <property type="component" value="Chromosome 23"/>
</dbReference>
<proteinExistence type="predicted"/>
<evidence type="ECO:0000313" key="1">
    <source>
        <dbReference type="EMBL" id="KAJ7514270.1"/>
    </source>
</evidence>
<sequence>MEIPLVAPVQEPHKRPRDMCSSHLSDELGEQAPAVKKICGLQVQNLSVSSILEDASEANESFDQNELDEAQEKLLYGVMRSLEEELGASDLTSTSAPDAEGQAVNSLSFPTVLEESCLAEEYSLQGEVEPSTSSDGEVENFELTFLLDAIDDFNKSSILTKLGTLVSEETDGVGTGEDSTAELQSENWSDNCKRINIGYLLEASDDELGIIPSPGSESVSSESELFSGSLQGTDTTGSNNDSVNVEPWFTGWDCSSEAFLELAHDGEFTNQEWLKRAMSSLEMVVDESEETPSLERSSTFLEPAGSSH</sequence>
<reference evidence="2" key="1">
    <citation type="journal article" date="2024" name="Proc. Natl. Acad. Sci. U.S.A.">
        <title>Extraordinary preservation of gene collinearity over three hundred million years revealed in homosporous lycophytes.</title>
        <authorList>
            <person name="Li C."/>
            <person name="Wickell D."/>
            <person name="Kuo L.Y."/>
            <person name="Chen X."/>
            <person name="Nie B."/>
            <person name="Liao X."/>
            <person name="Peng D."/>
            <person name="Ji J."/>
            <person name="Jenkins J."/>
            <person name="Williams M."/>
            <person name="Shu S."/>
            <person name="Plott C."/>
            <person name="Barry K."/>
            <person name="Rajasekar S."/>
            <person name="Grimwood J."/>
            <person name="Han X."/>
            <person name="Sun S."/>
            <person name="Hou Z."/>
            <person name="He W."/>
            <person name="Dai G."/>
            <person name="Sun C."/>
            <person name="Schmutz J."/>
            <person name="Leebens-Mack J.H."/>
            <person name="Li F.W."/>
            <person name="Wang L."/>
        </authorList>
    </citation>
    <scope>NUCLEOTIDE SEQUENCE [LARGE SCALE GENOMIC DNA]</scope>
    <source>
        <strain evidence="2">cv. PW_Plant_1</strain>
    </source>
</reference>
<keyword evidence="2" id="KW-1185">Reference proteome</keyword>
<name>A0ACC2A9N5_DIPCM</name>
<protein>
    <submittedName>
        <fullName evidence="1">Uncharacterized protein</fullName>
    </submittedName>
</protein>
<dbReference type="EMBL" id="CM055114">
    <property type="protein sequence ID" value="KAJ7514270.1"/>
    <property type="molecule type" value="Genomic_DNA"/>
</dbReference>
<evidence type="ECO:0000313" key="2">
    <source>
        <dbReference type="Proteomes" id="UP001162992"/>
    </source>
</evidence>
<accession>A0ACC2A9N5</accession>
<organism evidence="1 2">
    <name type="scientific">Diphasiastrum complanatum</name>
    <name type="common">Issler's clubmoss</name>
    <name type="synonym">Lycopodium complanatum</name>
    <dbReference type="NCBI Taxonomy" id="34168"/>
    <lineage>
        <taxon>Eukaryota</taxon>
        <taxon>Viridiplantae</taxon>
        <taxon>Streptophyta</taxon>
        <taxon>Embryophyta</taxon>
        <taxon>Tracheophyta</taxon>
        <taxon>Lycopodiopsida</taxon>
        <taxon>Lycopodiales</taxon>
        <taxon>Lycopodiaceae</taxon>
        <taxon>Lycopodioideae</taxon>
        <taxon>Diphasiastrum</taxon>
    </lineage>
</organism>
<comment type="caution">
    <text evidence="1">The sequence shown here is derived from an EMBL/GenBank/DDBJ whole genome shotgun (WGS) entry which is preliminary data.</text>
</comment>